<proteinExistence type="predicted"/>
<organism evidence="2 3">
    <name type="scientific">Catenaria anguillulae PL171</name>
    <dbReference type="NCBI Taxonomy" id="765915"/>
    <lineage>
        <taxon>Eukaryota</taxon>
        <taxon>Fungi</taxon>
        <taxon>Fungi incertae sedis</taxon>
        <taxon>Blastocladiomycota</taxon>
        <taxon>Blastocladiomycetes</taxon>
        <taxon>Blastocladiales</taxon>
        <taxon>Catenariaceae</taxon>
        <taxon>Catenaria</taxon>
    </lineage>
</organism>
<gene>
    <name evidence="2" type="ORF">BCR44DRAFT_1441658</name>
</gene>
<dbReference type="EMBL" id="MCFL01000055">
    <property type="protein sequence ID" value="ORZ31799.1"/>
    <property type="molecule type" value="Genomic_DNA"/>
</dbReference>
<feature type="compositionally biased region" description="Low complexity" evidence="1">
    <location>
        <begin position="146"/>
        <end position="170"/>
    </location>
</feature>
<feature type="compositionally biased region" description="Basic and acidic residues" evidence="1">
    <location>
        <begin position="441"/>
        <end position="452"/>
    </location>
</feature>
<feature type="region of interest" description="Disordered" evidence="1">
    <location>
        <begin position="128"/>
        <end position="182"/>
    </location>
</feature>
<feature type="compositionally biased region" description="Low complexity" evidence="1">
    <location>
        <begin position="290"/>
        <end position="308"/>
    </location>
</feature>
<protein>
    <submittedName>
        <fullName evidence="2">Uncharacterized protein</fullName>
    </submittedName>
</protein>
<keyword evidence="3" id="KW-1185">Reference proteome</keyword>
<feature type="compositionally biased region" description="Acidic residues" evidence="1">
    <location>
        <begin position="274"/>
        <end position="283"/>
    </location>
</feature>
<accession>A0A1Y2HB55</accession>
<feature type="compositionally biased region" description="Polar residues" evidence="1">
    <location>
        <begin position="257"/>
        <end position="269"/>
    </location>
</feature>
<comment type="caution">
    <text evidence="2">The sequence shown here is derived from an EMBL/GenBank/DDBJ whole genome shotgun (WGS) entry which is preliminary data.</text>
</comment>
<reference evidence="2 3" key="1">
    <citation type="submission" date="2016-07" db="EMBL/GenBank/DDBJ databases">
        <title>Pervasive Adenine N6-methylation of Active Genes in Fungi.</title>
        <authorList>
            <consortium name="DOE Joint Genome Institute"/>
            <person name="Mondo S.J."/>
            <person name="Dannebaum R.O."/>
            <person name="Kuo R.C."/>
            <person name="Labutti K."/>
            <person name="Haridas S."/>
            <person name="Kuo A."/>
            <person name="Salamov A."/>
            <person name="Ahrendt S.R."/>
            <person name="Lipzen A."/>
            <person name="Sullivan W."/>
            <person name="Andreopoulos W.B."/>
            <person name="Clum A."/>
            <person name="Lindquist E."/>
            <person name="Daum C."/>
            <person name="Ramamoorthy G.K."/>
            <person name="Gryganskyi A."/>
            <person name="Culley D."/>
            <person name="Magnuson J.K."/>
            <person name="James T.Y."/>
            <person name="O'Malley M.A."/>
            <person name="Stajich J.E."/>
            <person name="Spatafora J.W."/>
            <person name="Visel A."/>
            <person name="Grigoriev I.V."/>
        </authorList>
    </citation>
    <scope>NUCLEOTIDE SEQUENCE [LARGE SCALE GENOMIC DNA]</scope>
    <source>
        <strain evidence="2 3">PL171</strain>
    </source>
</reference>
<evidence type="ECO:0000313" key="3">
    <source>
        <dbReference type="Proteomes" id="UP000193411"/>
    </source>
</evidence>
<sequence length="471" mass="50199">MRSSPGTQAHDLLATMESVLDPGTPRNVFNDLLRADRASIPDSMWVPKIALMFADAPWLVEAFLMVVGWIGPDPLMMSHVAPSSPPMPVPLGSIDASVPTAVFHARMPSPNYHAALMGSGPRAVSPPGTAKGWFIDHPRSPMHALSHPTSSASPSSSVSDQEQLQQTSQTPPLPVFHVSPAAAGGRLTDDGFANFHIPTILHSPVASPRESPSQSPDLSATAPSPLGLGVHTEAGDITETEQQRVPVETLGRITAASRPSASTTPNAQGQQEQQEVDDQDDDPLGWIDETSSSSSSSAAAPQPVSSTTAATFARAPLHLPPCGKLPSGNPAMLPLPQRVHQQQQMHHAAAHHHIHHAHSHGAHTSHAHGHGHGHAHVHVHGHGHRDHHGGFLHPSIAFGIHHGARHAMPGPQREDVHPRSSPRLISEAEVNAAVSDDKDDQQEHIRAARDRGHDSYALQKALSERRLGMDI</sequence>
<evidence type="ECO:0000313" key="2">
    <source>
        <dbReference type="EMBL" id="ORZ31799.1"/>
    </source>
</evidence>
<feature type="compositionally biased region" description="Basic residues" evidence="1">
    <location>
        <begin position="348"/>
        <end position="387"/>
    </location>
</feature>
<evidence type="ECO:0000256" key="1">
    <source>
        <dbReference type="SAM" id="MobiDB-lite"/>
    </source>
</evidence>
<feature type="region of interest" description="Disordered" evidence="1">
    <location>
        <begin position="430"/>
        <end position="452"/>
    </location>
</feature>
<feature type="region of interest" description="Disordered" evidence="1">
    <location>
        <begin position="203"/>
        <end position="308"/>
    </location>
</feature>
<dbReference type="Proteomes" id="UP000193411">
    <property type="component" value="Unassembled WGS sequence"/>
</dbReference>
<feature type="region of interest" description="Disordered" evidence="1">
    <location>
        <begin position="320"/>
        <end position="389"/>
    </location>
</feature>
<name>A0A1Y2HB55_9FUNG</name>
<dbReference type="AlphaFoldDB" id="A0A1Y2HB55"/>
<feature type="compositionally biased region" description="Polar residues" evidence="1">
    <location>
        <begin position="210"/>
        <end position="222"/>
    </location>
</feature>